<dbReference type="Pfam" id="PF13585">
    <property type="entry name" value="CHU_C"/>
    <property type="match status" value="1"/>
</dbReference>
<dbReference type="Proteomes" id="UP000812031">
    <property type="component" value="Unassembled WGS sequence"/>
</dbReference>
<dbReference type="NCBIfam" id="TIGR04131">
    <property type="entry name" value="Bac_Flav_CTERM"/>
    <property type="match status" value="1"/>
</dbReference>
<dbReference type="InterPro" id="IPR026341">
    <property type="entry name" value="T9SS_type_B"/>
</dbReference>
<reference evidence="1 2" key="1">
    <citation type="submission" date="2021-07" db="EMBL/GenBank/DDBJ databases">
        <title>Flavobacterium sp. nov. isolated from sediment on the Taihu Lake.</title>
        <authorList>
            <person name="Qu J.-H."/>
        </authorList>
    </citation>
    <scope>NUCLEOTIDE SEQUENCE [LARGE SCALE GENOMIC DNA]</scope>
    <source>
        <strain evidence="1 2">NAS39</strain>
    </source>
</reference>
<evidence type="ECO:0000313" key="2">
    <source>
        <dbReference type="Proteomes" id="UP000812031"/>
    </source>
</evidence>
<organism evidence="1 2">
    <name type="scientific">Flavobacterium taihuense</name>
    <dbReference type="NCBI Taxonomy" id="2857508"/>
    <lineage>
        <taxon>Bacteria</taxon>
        <taxon>Pseudomonadati</taxon>
        <taxon>Bacteroidota</taxon>
        <taxon>Flavobacteriia</taxon>
        <taxon>Flavobacteriales</taxon>
        <taxon>Flavobacteriaceae</taxon>
        <taxon>Flavobacterium</taxon>
    </lineage>
</organism>
<sequence>TQGCQAESQDVIVTPNTTPTATFAQTNVSCIGGADGTITLTPTNGIAPYQYSINGGTYQNSNVFKGLAFGTYSIVVRDAKMCLSAAISVSITEPTAVTASHLVTPFGCDTANTSQDAIVTITPGGGTPGYTYSFDGGVTFQVSASFSVGTAQTINYMVLDANGCSVNGVAIVDPYTPPTDMAITASPIYCSTPGTVATITVNTVTGGVLPYTYQIISPASAVTAPSATNNFINLAPNTYIIKVTDKNGCSITKAILVEEADKIAVTAALVNDVYCNGGNTGAVNFLVSNYITSGNYTFDLSPAAGAFTQTGDVISYTGLPAGSYSFTVTDRVSGCVATVTNFAVSEPALALNSTSSATNINCKTNNTIVTIAAAGGTAPYKYAIAKASDPVPSVTSFVGIDQFTVDTNNGVDMNWIVYVKDANGCDANNPQSILKDANPVITAAVATQCPSATGTYDITVTATGYSTVLLYSVDGVSYQSDNVITVNAPGNYNVIVKDANGCISGVTPVTILNPLILIPTVTSSPSCANGDGVVAVATTGGSGNYVYNIDGGAFGTAIPFVSVPAGNHVIGVRDTTTLCEVFVPIDLKLATPITGFVLVRTPVTCNGGSDGTITATMDTPAAGVNDNPEYLYSLNGGTPQSSNLFSGLAAGTYTVVVTSERNCKATQTIDVIQPNPIVVSAPVPVQYGCTTGNGNNYASITVSLPTGGSNVYPIYEFVRNGNPIPVQKGDNPIFTETDLLGGSYTINVYDSKGCLGTTTAIINPFVSIDFATSNAVTVTKAISCINDEEIKVNVTTLGTTVPMPTLSYNVKGIGPGSTYNVTDPIPTGQFTGLTVGNYLITVTNPITGCSITKIHYVNEPNTFDLIASNIKNVVCYGSSTGNVDLTLVDNQLVPFDDAGAFDYTITGPVNVSGTALSAGPITIQNLPVGVYTVKAKLTSKPNCDVETIFTIEQPTSLLEIFETHTRITCIPGNDGTISASANGGWPSNYEFELTGPVNVAYSTQSYFTGLVAGLYTVNVKDSNGCIATTTVTLSVPTPIIATASATASMLLCNGDTSGEIKVSPPTGGEGGNYSYILNFVSANPTFSSAPQTTPVFSGLAAGTYSVTVTDGLGCSSAPTTDILIAEPTKVEATLVLASGKTCQTDARLTISATGGTGPYDYSTDSNFATITGSFASSSSDTFSVGLGDHQYYVRDANGCVSFISGNVTINDLTPLSLDLDLSNAVINCNGDVTAVIDATATGGLANYTYTLLDNAKNPVRPIQTQGYFDMLPAGNYIVRVDSGDCQFEKGVIISQPAAPLAAIATALPVTCNGISNGQIVINASGGTGIIQSAISPNLNQFVTTGSFTGLKAGVYDILTQDERGCFISDQLTVSEPDAIVITVVPSSIKQELCVNDKTGAFSITIGGGIAPYSTSLDDLDGTYVPNQVDFVNLSGGEHTVYVKDMNSCITESYVTLNPAVVLNPVADANYDCVNNSPANSVTVTVDPSNTNLSLIQYYLDGSTTPQSSNVFTNLVPGDHIVYAEHANGCLQDSEKFTIDQIDPLAITIDLGELNEIVATVTGGSGVYQYTINGESMESNGKYIYFKSGNYTVTVTDSNGCDASATKYFEFIDIKIPPIFTPTGDGTNDTWKPTNTENYPDIKFVVYDRYGREVGTFGAGQSWDGKYNGTELPMGDYWYVLKLRHSKDDREFIGHFTLYR</sequence>
<evidence type="ECO:0000313" key="1">
    <source>
        <dbReference type="EMBL" id="MBW4362435.1"/>
    </source>
</evidence>
<feature type="non-terminal residue" evidence="1">
    <location>
        <position position="1"/>
    </location>
</feature>
<dbReference type="InterPro" id="IPR025667">
    <property type="entry name" value="SprB_repeat"/>
</dbReference>
<keyword evidence="2" id="KW-1185">Reference proteome</keyword>
<dbReference type="Pfam" id="PF13573">
    <property type="entry name" value="SprB"/>
    <property type="match status" value="5"/>
</dbReference>
<dbReference type="EMBL" id="JAHWYN010000023">
    <property type="protein sequence ID" value="MBW4362435.1"/>
    <property type="molecule type" value="Genomic_DNA"/>
</dbReference>
<dbReference type="RefSeq" id="WP_219318919.1">
    <property type="nucleotide sequence ID" value="NZ_JAHWYN010000023.1"/>
</dbReference>
<protein>
    <submittedName>
        <fullName evidence="1">T9SS type B sorting domain-containing protein</fullName>
    </submittedName>
</protein>
<accession>A0ABS6Y0I2</accession>
<proteinExistence type="predicted"/>
<name>A0ABS6Y0I2_9FLAO</name>
<comment type="caution">
    <text evidence="1">The sequence shown here is derived from an EMBL/GenBank/DDBJ whole genome shotgun (WGS) entry which is preliminary data.</text>
</comment>
<gene>
    <name evidence="1" type="ORF">KZH69_18260</name>
</gene>